<organism evidence="9 10">
    <name type="scientific">Bionectria ochroleuca</name>
    <name type="common">Gliocladium roseum</name>
    <dbReference type="NCBI Taxonomy" id="29856"/>
    <lineage>
        <taxon>Eukaryota</taxon>
        <taxon>Fungi</taxon>
        <taxon>Dikarya</taxon>
        <taxon>Ascomycota</taxon>
        <taxon>Pezizomycotina</taxon>
        <taxon>Sordariomycetes</taxon>
        <taxon>Hypocreomycetidae</taxon>
        <taxon>Hypocreales</taxon>
        <taxon>Bionectriaceae</taxon>
        <taxon>Clonostachys</taxon>
    </lineage>
</organism>
<keyword evidence="1 5" id="KW-0238">DNA-binding</keyword>
<evidence type="ECO:0000259" key="7">
    <source>
        <dbReference type="PROSITE" id="PS50071"/>
    </source>
</evidence>
<keyword evidence="10" id="KW-1185">Reference proteome</keyword>
<keyword evidence="4" id="KW-0863">Zinc-finger</keyword>
<dbReference type="PROSITE" id="PS50157">
    <property type="entry name" value="ZINC_FINGER_C2H2_2"/>
    <property type="match status" value="1"/>
</dbReference>
<feature type="domain" description="Homeobox" evidence="7">
    <location>
        <begin position="134"/>
        <end position="197"/>
    </location>
</feature>
<evidence type="ECO:0000256" key="6">
    <source>
        <dbReference type="SAM" id="MobiDB-lite"/>
    </source>
</evidence>
<dbReference type="SUPFAM" id="SSF46689">
    <property type="entry name" value="Homeodomain-like"/>
    <property type="match status" value="1"/>
</dbReference>
<keyword evidence="2 5" id="KW-0371">Homeobox</keyword>
<protein>
    <recommendedName>
        <fullName evidence="11">Homeobox domain-containing protein</fullName>
    </recommendedName>
</protein>
<evidence type="ECO:0008006" key="11">
    <source>
        <dbReference type="Google" id="ProtNLM"/>
    </source>
</evidence>
<feature type="region of interest" description="Disordered" evidence="6">
    <location>
        <begin position="712"/>
        <end position="740"/>
    </location>
</feature>
<evidence type="ECO:0000256" key="2">
    <source>
        <dbReference type="ARBA" id="ARBA00023155"/>
    </source>
</evidence>
<dbReference type="EMBL" id="CABFNS010000368">
    <property type="protein sequence ID" value="VUC21300.1"/>
    <property type="molecule type" value="Genomic_DNA"/>
</dbReference>
<comment type="caution">
    <text evidence="9">The sequence shown here is derived from an EMBL/GenBank/DDBJ whole genome shotgun (WGS) entry which is preliminary data.</text>
</comment>
<dbReference type="SMART" id="SM00389">
    <property type="entry name" value="HOX"/>
    <property type="match status" value="1"/>
</dbReference>
<feature type="compositionally biased region" description="Basic and acidic residues" evidence="6">
    <location>
        <begin position="233"/>
        <end position="244"/>
    </location>
</feature>
<dbReference type="SMART" id="SM00355">
    <property type="entry name" value="ZnF_C2H2"/>
    <property type="match status" value="2"/>
</dbReference>
<feature type="region of interest" description="Disordered" evidence="6">
    <location>
        <begin position="40"/>
        <end position="69"/>
    </location>
</feature>
<evidence type="ECO:0000256" key="1">
    <source>
        <dbReference type="ARBA" id="ARBA00023125"/>
    </source>
</evidence>
<gene>
    <name evidence="9" type="ORF">CLO192961_LOCUS48746</name>
</gene>
<dbReference type="Gene3D" id="1.10.10.60">
    <property type="entry name" value="Homeodomain-like"/>
    <property type="match status" value="1"/>
</dbReference>
<dbReference type="InterPro" id="IPR001356">
    <property type="entry name" value="HD"/>
</dbReference>
<dbReference type="PANTHER" id="PTHR11850">
    <property type="entry name" value="HOMEOBOX PROTEIN TRANSCRIPTION FACTORS"/>
    <property type="match status" value="1"/>
</dbReference>
<keyword evidence="4" id="KW-0862">Zinc</keyword>
<evidence type="ECO:0000256" key="4">
    <source>
        <dbReference type="PROSITE-ProRule" id="PRU00042"/>
    </source>
</evidence>
<dbReference type="InterPro" id="IPR008422">
    <property type="entry name" value="KN_HD"/>
</dbReference>
<keyword evidence="3 5" id="KW-0539">Nucleus</keyword>
<dbReference type="InterPro" id="IPR050224">
    <property type="entry name" value="TALE_homeobox"/>
</dbReference>
<dbReference type="CDD" id="cd00086">
    <property type="entry name" value="homeodomain"/>
    <property type="match status" value="1"/>
</dbReference>
<dbReference type="PROSITE" id="PS00028">
    <property type="entry name" value="ZINC_FINGER_C2H2_1"/>
    <property type="match status" value="1"/>
</dbReference>
<dbReference type="PROSITE" id="PS50071">
    <property type="entry name" value="HOMEOBOX_2"/>
    <property type="match status" value="1"/>
</dbReference>
<dbReference type="Pfam" id="PF05920">
    <property type="entry name" value="Homeobox_KN"/>
    <property type="match status" value="1"/>
</dbReference>
<feature type="region of interest" description="Disordered" evidence="6">
    <location>
        <begin position="259"/>
        <end position="311"/>
    </location>
</feature>
<evidence type="ECO:0000313" key="10">
    <source>
        <dbReference type="Proteomes" id="UP000766486"/>
    </source>
</evidence>
<feature type="region of interest" description="Disordered" evidence="6">
    <location>
        <begin position="195"/>
        <end position="245"/>
    </location>
</feature>
<feature type="DNA-binding region" description="Homeobox" evidence="5">
    <location>
        <begin position="136"/>
        <end position="198"/>
    </location>
</feature>
<evidence type="ECO:0000313" key="9">
    <source>
        <dbReference type="EMBL" id="VUC21300.1"/>
    </source>
</evidence>
<dbReference type="InterPro" id="IPR009057">
    <property type="entry name" value="Homeodomain-like_sf"/>
</dbReference>
<name>A0ABY6TS55_BIOOC</name>
<feature type="compositionally biased region" description="Low complexity" evidence="6">
    <location>
        <begin position="283"/>
        <end position="303"/>
    </location>
</feature>
<reference evidence="9 10" key="1">
    <citation type="submission" date="2019-06" db="EMBL/GenBank/DDBJ databases">
        <authorList>
            <person name="Broberg M."/>
        </authorList>
    </citation>
    <scope>NUCLEOTIDE SEQUENCE [LARGE SCALE GENOMIC DNA]</scope>
</reference>
<feature type="region of interest" description="Disordered" evidence="6">
    <location>
        <begin position="1"/>
        <end position="27"/>
    </location>
</feature>
<evidence type="ECO:0000256" key="5">
    <source>
        <dbReference type="PROSITE-ProRule" id="PRU00108"/>
    </source>
</evidence>
<proteinExistence type="predicted"/>
<evidence type="ECO:0000259" key="8">
    <source>
        <dbReference type="PROSITE" id="PS50157"/>
    </source>
</evidence>
<evidence type="ECO:0000256" key="3">
    <source>
        <dbReference type="ARBA" id="ARBA00023242"/>
    </source>
</evidence>
<accession>A0ABY6TS55</accession>
<sequence length="836" mass="94126">MSSHLASECPDMPTVPGTASSRADTSPLWAGVGPEAWDFDYGQHFGSSSQPSSSVDRLPMPNDESFLNSDPTYDDFLTIEDPVLQISNWLSQEYSSDDEIRTLQESSQNHGSPTNLLPLVRDQATSLHVTNGETATAQPHKRFSIASIRVLNRWLSSHIDRPYPTVGDVEIMQKQSGLNKKQILTWFANARRRKKLWPSSSPSKIRPPSDTASRENSHARPPTPIVQQMNPFERWRNSPPEHEPASVPAIARALLGASNDFDESPDSTLDDGQSHSISSSITGAETSHSSQSSHASGYSHSSGGSAGLSGFTRKKKRRAFAAKKIKTQEALVKACHPYQCTFCTETFKTKHTWQRHEKSLHLSLEQWECAPSGSPTVHTQSGLVCVYCGLTDPQEAHFDTHNHYACQRRLKEERMFSRKDHLGQHLRLVHNSQFMKGLMEEWKSMHEQIRSRCGFCDLEMETWTERAGHLAEHFKEGSTMADWKGSWGFDEATLDMVENGIQPYLIEYERNSPLPFTTRQGAPFSPGSAFELIEVELEYFFTNYTETTHCEPSAGTLHYEACCIIFGAEIISQDSASRPPSWLRDLVISSEEVSKKAKIRPMKSAARSRITPLKIHGKNNIFEDCKLEASLCEHVRELKEFDVDPDDSALQEQACVIIKDMSGSSKILSKLLINLVYSSTPWLAQFRLRAGLSPTTSIPLLPLSADAPYENPSESLGIIEGETTSVNDPPRGSDDDLDEPVRTSFRFGYKPAAEVERGLTNNDGNMYRGLWRHLSRFVLNSMSPFNPNSHIPTDEELQYQARWIIYDSDDPWNQTPADHSDWLREFKRETGLWNQE</sequence>
<keyword evidence="4" id="KW-0479">Metal-binding</keyword>
<feature type="domain" description="C2H2-type" evidence="8">
    <location>
        <begin position="338"/>
        <end position="366"/>
    </location>
</feature>
<dbReference type="InterPro" id="IPR013087">
    <property type="entry name" value="Znf_C2H2_type"/>
</dbReference>
<dbReference type="Proteomes" id="UP000766486">
    <property type="component" value="Unassembled WGS sequence"/>
</dbReference>
<feature type="compositionally biased region" description="Polar residues" evidence="6">
    <location>
        <begin position="270"/>
        <end position="282"/>
    </location>
</feature>
<comment type="subcellular location">
    <subcellularLocation>
        <location evidence="5">Nucleus</location>
    </subcellularLocation>
</comment>
<feature type="compositionally biased region" description="Low complexity" evidence="6">
    <location>
        <begin position="198"/>
        <end position="209"/>
    </location>
</feature>
<feature type="compositionally biased region" description="Acidic residues" evidence="6">
    <location>
        <begin position="260"/>
        <end position="269"/>
    </location>
</feature>